<dbReference type="AlphaFoldDB" id="A0A9Q0C5S0"/>
<dbReference type="EMBL" id="JAMQYH010000005">
    <property type="protein sequence ID" value="KAJ1687804.1"/>
    <property type="molecule type" value="Genomic_DNA"/>
</dbReference>
<feature type="region of interest" description="Disordered" evidence="2">
    <location>
        <begin position="613"/>
        <end position="632"/>
    </location>
</feature>
<keyword evidence="1" id="KW-0175">Coiled coil</keyword>
<comment type="caution">
    <text evidence="3">The sequence shown here is derived from an EMBL/GenBank/DDBJ whole genome shotgun (WGS) entry which is preliminary data.</text>
</comment>
<feature type="region of interest" description="Disordered" evidence="2">
    <location>
        <begin position="499"/>
        <end position="533"/>
    </location>
</feature>
<feature type="compositionally biased region" description="Basic and acidic residues" evidence="2">
    <location>
        <begin position="615"/>
        <end position="632"/>
    </location>
</feature>
<feature type="compositionally biased region" description="Polar residues" evidence="2">
    <location>
        <begin position="518"/>
        <end position="533"/>
    </location>
</feature>
<reference evidence="3" key="1">
    <citation type="journal article" date="2022" name="Cell">
        <title>Repeat-based holocentromeres influence genome architecture and karyotype evolution.</title>
        <authorList>
            <person name="Hofstatter P.G."/>
            <person name="Thangavel G."/>
            <person name="Lux T."/>
            <person name="Neumann P."/>
            <person name="Vondrak T."/>
            <person name="Novak P."/>
            <person name="Zhang M."/>
            <person name="Costa L."/>
            <person name="Castellani M."/>
            <person name="Scott A."/>
            <person name="Toegelov H."/>
            <person name="Fuchs J."/>
            <person name="Mata-Sucre Y."/>
            <person name="Dias Y."/>
            <person name="Vanzela A.L.L."/>
            <person name="Huettel B."/>
            <person name="Almeida C.C.S."/>
            <person name="Simkova H."/>
            <person name="Souza G."/>
            <person name="Pedrosa-Harand A."/>
            <person name="Macas J."/>
            <person name="Mayer K.F.X."/>
            <person name="Houben A."/>
            <person name="Marques A."/>
        </authorList>
    </citation>
    <scope>NUCLEOTIDE SEQUENCE</scope>
    <source>
        <strain evidence="3">RhyBre1mFocal</strain>
    </source>
</reference>
<dbReference type="PANTHER" id="PTHR47747">
    <property type="entry name" value="RIBONUCLEASE P PROTEIN SUBUNIT P38-LIKE PROTEIN"/>
    <property type="match status" value="1"/>
</dbReference>
<dbReference type="Proteomes" id="UP001151287">
    <property type="component" value="Unassembled WGS sequence"/>
</dbReference>
<feature type="coiled-coil region" evidence="1">
    <location>
        <begin position="438"/>
        <end position="472"/>
    </location>
</feature>
<keyword evidence="4" id="KW-1185">Reference proteome</keyword>
<sequence length="777" mass="89656">MEAGDSTYPMQFGVSCALLAFHLASKPTRPVLEKCRRSHTTELMYQSRIHLLALLLAKAKDHENELHERLERSEKEVEELKKRRTEDAKANEKVASIFAAHEQRWIAEKKSLQRQLQLLINEMCALKSRHEEAMSDMKRRLDEEQRAIGFKDQALEQEMKKCREAEEKLKLAEQVMSELREKAQKEEQDHTVEIWKHKTAFVELMSNQRRLEAELARTVRQADVSKRELEQATTTVDELSSEVVRLKKDVEQKDKVLTAMLRKSKIDTADKQMLLKEIKVTKARKKQAELEAERWRKMWQSQRHGSRKGVLKGSSRYYGEVGGSSKSTITELEMEGRGFERKKQHLADYFEAENRMERELEVGIEESSVTCVECIDRYPSYIADKPASEEFHQLQDWIRMEAEKFASLLEKQHNAEIEAFTEQMRLKDERLESFKWRLLSTEIEKKRIQCQIEGLNRDLQHYQDKSTRLQAILSDKNEELDSLKEHLICHASANIESTKEIESESEKRSEITYKESTQENVSPPTSATDTCLSESPLNVQVVQEIEEEKEVTMDTGTGFTEANICPEEVSETSLPRKDLPWKNDILALGVSYKIKRLKQQLIVLEKLAGVRGNKKPVDEGTSDKTCDDARPKSKGYESALLQVNKQVKRYQSLEGKIDDLCSRMEEIDRGGRRNDPDKGMTSDETEKLEQFLEETFQLQRYMVATGQKLLEIQSKINSSFSGKKETGLDKKVGLNLAQFGEIVKSLFRDVQRGLEVRIARIIGDLEGTLASDGILQM</sequence>
<feature type="coiled-coil region" evidence="1">
    <location>
        <begin position="56"/>
        <end position="298"/>
    </location>
</feature>
<gene>
    <name evidence="3" type="ORF">LUZ63_019194</name>
</gene>
<name>A0A9Q0C5S0_9POAL</name>
<protein>
    <submittedName>
        <fullName evidence="3">Uncharacterized protein</fullName>
    </submittedName>
</protein>
<dbReference type="OrthoDB" id="1735671at2759"/>
<dbReference type="PANTHER" id="PTHR47747:SF2">
    <property type="entry name" value="RIBONUCLEASE P PROTEIN SUBUNIT P38-LIKE PROTEIN"/>
    <property type="match status" value="1"/>
</dbReference>
<organism evidence="3 4">
    <name type="scientific">Rhynchospora breviuscula</name>
    <dbReference type="NCBI Taxonomy" id="2022672"/>
    <lineage>
        <taxon>Eukaryota</taxon>
        <taxon>Viridiplantae</taxon>
        <taxon>Streptophyta</taxon>
        <taxon>Embryophyta</taxon>
        <taxon>Tracheophyta</taxon>
        <taxon>Spermatophyta</taxon>
        <taxon>Magnoliopsida</taxon>
        <taxon>Liliopsida</taxon>
        <taxon>Poales</taxon>
        <taxon>Cyperaceae</taxon>
        <taxon>Cyperoideae</taxon>
        <taxon>Rhynchosporeae</taxon>
        <taxon>Rhynchospora</taxon>
    </lineage>
</organism>
<feature type="compositionally biased region" description="Basic and acidic residues" evidence="2">
    <location>
        <begin position="499"/>
        <end position="517"/>
    </location>
</feature>
<accession>A0A9Q0C5S0</accession>
<proteinExistence type="predicted"/>
<evidence type="ECO:0000313" key="4">
    <source>
        <dbReference type="Proteomes" id="UP001151287"/>
    </source>
</evidence>
<evidence type="ECO:0000256" key="2">
    <source>
        <dbReference type="SAM" id="MobiDB-lite"/>
    </source>
</evidence>
<evidence type="ECO:0000256" key="1">
    <source>
        <dbReference type="SAM" id="Coils"/>
    </source>
</evidence>
<evidence type="ECO:0000313" key="3">
    <source>
        <dbReference type="EMBL" id="KAJ1687804.1"/>
    </source>
</evidence>